<evidence type="ECO:0000256" key="1">
    <source>
        <dbReference type="ARBA" id="ARBA00045876"/>
    </source>
</evidence>
<dbReference type="InterPro" id="IPR000225">
    <property type="entry name" value="Armadillo"/>
</dbReference>
<protein>
    <submittedName>
        <fullName evidence="3">HEAT repeat domain-containing protein</fullName>
    </submittedName>
</protein>
<dbReference type="SMART" id="SM00567">
    <property type="entry name" value="EZ_HEAT"/>
    <property type="match status" value="19"/>
</dbReference>
<organism evidence="3 4">
    <name type="scientific">Methanoculleus palmolei</name>
    <dbReference type="NCBI Taxonomy" id="72612"/>
    <lineage>
        <taxon>Archaea</taxon>
        <taxon>Methanobacteriati</taxon>
        <taxon>Methanobacteriota</taxon>
        <taxon>Stenosarchaea group</taxon>
        <taxon>Methanomicrobia</taxon>
        <taxon>Methanomicrobiales</taxon>
        <taxon>Methanomicrobiaceae</taxon>
        <taxon>Methanoculleus</taxon>
    </lineage>
</organism>
<dbReference type="Pfam" id="PF13646">
    <property type="entry name" value="HEAT_2"/>
    <property type="match status" value="7"/>
</dbReference>
<evidence type="ECO:0000313" key="3">
    <source>
        <dbReference type="EMBL" id="WOX55698.1"/>
    </source>
</evidence>
<evidence type="ECO:0000256" key="2">
    <source>
        <dbReference type="SAM" id="MobiDB-lite"/>
    </source>
</evidence>
<gene>
    <name evidence="3" type="ORF">R6Y95_09535</name>
</gene>
<dbReference type="AlphaFoldDB" id="A0ABD8A834"/>
<dbReference type="SMART" id="SM00185">
    <property type="entry name" value="ARM"/>
    <property type="match status" value="6"/>
</dbReference>
<accession>A0ABD8A834</accession>
<feature type="compositionally biased region" description="Basic residues" evidence="2">
    <location>
        <begin position="414"/>
        <end position="423"/>
    </location>
</feature>
<comment type="function">
    <text evidence="1">Catalyzes the hydroxylation of the N(6)-(4-aminobutyl)-L-lysine intermediate produced by deoxyhypusine synthase/DHPS on a critical lysine of the eukaryotic translation initiation factor 5A/eIF-5A. This is the second step of the post-translational modification of that lysine into an unusual amino acid residue named hypusine. Hypusination is unique to mature eIF-5A factor and is essential for its function.</text>
</comment>
<dbReference type="PANTHER" id="PTHR12697:SF5">
    <property type="entry name" value="DEOXYHYPUSINE HYDROXYLASE"/>
    <property type="match status" value="1"/>
</dbReference>
<evidence type="ECO:0000313" key="4">
    <source>
        <dbReference type="Proteomes" id="UP001626603"/>
    </source>
</evidence>
<feature type="region of interest" description="Disordered" evidence="2">
    <location>
        <begin position="487"/>
        <end position="532"/>
    </location>
</feature>
<dbReference type="EMBL" id="CP137641">
    <property type="protein sequence ID" value="WOX55698.1"/>
    <property type="molecule type" value="Genomic_DNA"/>
</dbReference>
<dbReference type="InterPro" id="IPR021133">
    <property type="entry name" value="HEAT_type_2"/>
</dbReference>
<dbReference type="Gene3D" id="1.25.10.10">
    <property type="entry name" value="Leucine-rich Repeat Variant"/>
    <property type="match status" value="8"/>
</dbReference>
<dbReference type="PANTHER" id="PTHR12697">
    <property type="entry name" value="PBS LYASE HEAT-LIKE PROTEIN"/>
    <property type="match status" value="1"/>
</dbReference>
<dbReference type="Proteomes" id="UP001626603">
    <property type="component" value="Chromosome"/>
</dbReference>
<feature type="compositionally biased region" description="Acidic residues" evidence="2">
    <location>
        <begin position="492"/>
        <end position="505"/>
    </location>
</feature>
<dbReference type="InterPro" id="IPR004155">
    <property type="entry name" value="PBS_lyase_HEAT"/>
</dbReference>
<feature type="region of interest" description="Disordered" evidence="2">
    <location>
        <begin position="406"/>
        <end position="454"/>
    </location>
</feature>
<dbReference type="SUPFAM" id="SSF48371">
    <property type="entry name" value="ARM repeat"/>
    <property type="match status" value="3"/>
</dbReference>
<name>A0ABD8A834_9EURY</name>
<reference evidence="3 4" key="1">
    <citation type="submission" date="2023-10" db="EMBL/GenBank/DDBJ databases">
        <title>The complete genome sequence of Methanoculleus palmolei DSM 4273.</title>
        <authorList>
            <person name="Lai S.-J."/>
            <person name="You Y.-T."/>
            <person name="Chen S.-C."/>
        </authorList>
    </citation>
    <scope>NUCLEOTIDE SEQUENCE [LARGE SCALE GENOMIC DNA]</scope>
    <source>
        <strain evidence="3 4">DSM 4273</strain>
    </source>
</reference>
<proteinExistence type="predicted"/>
<dbReference type="PROSITE" id="PS50077">
    <property type="entry name" value="HEAT_REPEAT"/>
    <property type="match status" value="1"/>
</dbReference>
<sequence>MALFDKFLTHIERLRSEKDCPDLIGALDSEDPDYRAAAAQALCKSGASAVPDLLDALENAGPASRARMAEALASTGASSAPLLLALITRASPALRVSIGRAIAGTPCDSMFEVLLPALHHEQPAMRCAAVFVLRGMGRKAIPHLAAALRDKDRSVRKEAAGALAALRWTPDNPLEKVQFYFLLEDWAELAKLQGAAVPTLLKALGSKETRIRCESARTLGKIRDPRAIPGLIAAVEDPEMDVRIRAVEALGEIGDDRAKPPLVEALHDPHHQVRMEAAWALDRLDWIPQSDIERADYLIAREQWNELVRMGRPAIPPLIQALEVEYSGVRTGASEALRHLGQPAFDALNAAMRAKSPRLREEARSALEYIRLRQEENSRMRPIPEDPSEYDRELEEALAARKRIEEQLGPMARAHNRPPRNRPRPPVQEEAVQPVADEKAAGPEPAARQPVDAVDLDTLLEESRRAEETWTGVKARIRQRKRVSLDEIVPAGDEEQAAEEEEDAGNDAPAPEASDAAVMPDPVLPAAPSKDALDPVPERAALERYLNALQSDDEEIRATAVAALRSFGKPAVAFLILALADPHPGVRIAAAEGLGELGDEDGVDPLVRLTGDPERDVRIAAAGALGGIGDLRAVGPLIRLFSDGYPLVRAAAAAAVAAFGRDALEPLAAALSDPLPTVRLTAARALGTVGDPRAIPLLIGHLDDPAREVGVVAARTLGGFGRPAVEPLSLVLREGGRERRLAAVDALAGIDSVQAKEALQYALGDEDNEVRSKAAAVLLRRRRAADVRPDIPGDPSRQEVKPLIIALKSKSQEVQVSAATRLIGMGRPAAEGLILALKDEDPELRAAAAGVLGEMREAAGEPLMNALNDTDRFVRLVAAQNLGNIGDKQATEVLIASLQREPDPAVRAAVAEALGYLGSRQAIEPLALALRDRDEFVKVAAARSLGYIGDNHAIEPLVQALSDVDDRVRYAALEALKDPGGGVQGRLVRALRSGDGKFRAGVAEALDAGGWKPETGEEKALYLMALDRWAEVERVGPDALPVLAGALSDPSIEVRAGAVRVIARIGGEGAVAPLILALRDDTPVVRMWAERGLIDIGDAAAPALLLAVREAQPDARAGLQRVLDAIRAKGP</sequence>
<keyword evidence="4" id="KW-1185">Reference proteome</keyword>
<dbReference type="InterPro" id="IPR016024">
    <property type="entry name" value="ARM-type_fold"/>
</dbReference>
<dbReference type="Pfam" id="PF03130">
    <property type="entry name" value="HEAT_PBS"/>
    <property type="match status" value="1"/>
</dbReference>
<dbReference type="InterPro" id="IPR011989">
    <property type="entry name" value="ARM-like"/>
</dbReference>